<dbReference type="EMBL" id="CP011502">
    <property type="protein sequence ID" value="ALX03864.1"/>
    <property type="molecule type" value="Genomic_DNA"/>
</dbReference>
<evidence type="ECO:0000259" key="9">
    <source>
        <dbReference type="PROSITE" id="PS50146"/>
    </source>
</evidence>
<dbReference type="Pfam" id="PF19279">
    <property type="entry name" value="YegS_C"/>
    <property type="match status" value="1"/>
</dbReference>
<dbReference type="InterPro" id="IPR016064">
    <property type="entry name" value="NAD/diacylglycerol_kinase_sf"/>
</dbReference>
<dbReference type="RefSeq" id="WP_067854793.1">
    <property type="nucleotide sequence ID" value="NZ_CP011502.1"/>
</dbReference>
<dbReference type="STRING" id="2041.AERYTH_03690"/>
<dbReference type="GO" id="GO:0008654">
    <property type="term" value="P:phospholipid biosynthetic process"/>
    <property type="evidence" value="ECO:0007669"/>
    <property type="project" value="UniProtKB-KW"/>
</dbReference>
<dbReference type="GO" id="GO:0016301">
    <property type="term" value="F:kinase activity"/>
    <property type="evidence" value="ECO:0007669"/>
    <property type="project" value="UniProtKB-KW"/>
</dbReference>
<dbReference type="Gene3D" id="3.40.50.10330">
    <property type="entry name" value="Probable inorganic polyphosphate/atp-NAD kinase, domain 1"/>
    <property type="match status" value="1"/>
</dbReference>
<keyword evidence="8" id="KW-1208">Phospholipid metabolism</keyword>
<evidence type="ECO:0000256" key="3">
    <source>
        <dbReference type="ARBA" id="ARBA00022679"/>
    </source>
</evidence>
<dbReference type="KEGG" id="aer:AERYTH_03690"/>
<dbReference type="Proteomes" id="UP000067689">
    <property type="component" value="Chromosome"/>
</dbReference>
<keyword evidence="11" id="KW-1185">Reference proteome</keyword>
<dbReference type="SUPFAM" id="SSF111331">
    <property type="entry name" value="NAD kinase/diacylglycerol kinase-like"/>
    <property type="match status" value="1"/>
</dbReference>
<dbReference type="InterPro" id="IPR017438">
    <property type="entry name" value="ATP-NAD_kinase_N"/>
</dbReference>
<evidence type="ECO:0000256" key="8">
    <source>
        <dbReference type="ARBA" id="ARBA00023264"/>
    </source>
</evidence>
<dbReference type="InterPro" id="IPR050187">
    <property type="entry name" value="Lipid_Phosphate_FormReg"/>
</dbReference>
<organism evidence="10 11">
    <name type="scientific">Aeromicrobium erythreum</name>
    <dbReference type="NCBI Taxonomy" id="2041"/>
    <lineage>
        <taxon>Bacteria</taxon>
        <taxon>Bacillati</taxon>
        <taxon>Actinomycetota</taxon>
        <taxon>Actinomycetes</taxon>
        <taxon>Propionibacteriales</taxon>
        <taxon>Nocardioidaceae</taxon>
        <taxon>Aeromicrobium</taxon>
    </lineage>
</organism>
<dbReference type="Gene3D" id="2.60.200.40">
    <property type="match status" value="1"/>
</dbReference>
<evidence type="ECO:0000256" key="1">
    <source>
        <dbReference type="ARBA" id="ARBA00001946"/>
    </source>
</evidence>
<evidence type="ECO:0000256" key="5">
    <source>
        <dbReference type="ARBA" id="ARBA00022777"/>
    </source>
</evidence>
<comment type="similarity">
    <text evidence="2">Belongs to the diacylglycerol/lipid kinase family.</text>
</comment>
<dbReference type="OrthoDB" id="142078at2"/>
<accession>A0A0U3SZD9</accession>
<keyword evidence="4" id="KW-0547">Nucleotide-binding</keyword>
<keyword evidence="7" id="KW-0444">Lipid biosynthesis</keyword>
<comment type="cofactor">
    <cofactor evidence="1">
        <name>Mg(2+)</name>
        <dbReference type="ChEBI" id="CHEBI:18420"/>
    </cofactor>
</comment>
<dbReference type="InterPro" id="IPR045540">
    <property type="entry name" value="YegS/DAGK_C"/>
</dbReference>
<name>A0A0U3SZD9_9ACTN</name>
<gene>
    <name evidence="10" type="ORF">AERYTH_03690</name>
</gene>
<evidence type="ECO:0000256" key="7">
    <source>
        <dbReference type="ARBA" id="ARBA00023209"/>
    </source>
</evidence>
<keyword evidence="5" id="KW-0418">Kinase</keyword>
<feature type="domain" description="DAGKc" evidence="9">
    <location>
        <begin position="2"/>
        <end position="131"/>
    </location>
</feature>
<keyword evidence="7" id="KW-0443">Lipid metabolism</keyword>
<keyword evidence="3" id="KW-0808">Transferase</keyword>
<dbReference type="Pfam" id="PF00781">
    <property type="entry name" value="DAGK_cat"/>
    <property type="match status" value="1"/>
</dbReference>
<evidence type="ECO:0000313" key="10">
    <source>
        <dbReference type="EMBL" id="ALX03864.1"/>
    </source>
</evidence>
<keyword evidence="7" id="KW-0594">Phospholipid biosynthesis</keyword>
<dbReference type="InterPro" id="IPR001206">
    <property type="entry name" value="Diacylglycerol_kinase_cat_dom"/>
</dbReference>
<reference evidence="10 11" key="1">
    <citation type="journal article" date="1991" name="Int. J. Syst. Bacteriol.">
        <title>Description of the erythromycin-producing bacterium Arthrobacter sp. strain NRRL B-3381 as Aeromicrobium erythreum gen. nov., sp. nov.</title>
        <authorList>
            <person name="Miller E.S."/>
            <person name="Woese C.R."/>
            <person name="Brenner S."/>
        </authorList>
    </citation>
    <scope>NUCLEOTIDE SEQUENCE [LARGE SCALE GENOMIC DNA]</scope>
    <source>
        <strain evidence="10 11">AR18</strain>
    </source>
</reference>
<evidence type="ECO:0000313" key="11">
    <source>
        <dbReference type="Proteomes" id="UP000067689"/>
    </source>
</evidence>
<sequence length="304" mass="32366">MTDSRPWVAVVNAQAGSSDDPRLEEALDVLRAHAPLEVRRTEDRDDLQDAVAAARGGVVVAVGGDGSIHAVVTAVDDLDLFDDVEVAIVPLGTGNDFVRTLGLSDDPVEAARQAVDCVARPADVIRDGQDRLVVNAAHVGLGAEANVKATPWKKAFGPVGYAIGAAITGVVGKGFRATVHVDGQRIDSPRRLIQVAVGNGRYVGGGAPLLPAADPFDGSLDVAVVWAHARWKRLGYAYRLRRGRHPMRDDVVYLKGREVVVQGEALQANLDGEICDASPRHHWVVEPGRLRLRAPADAPPPLED</sequence>
<dbReference type="GO" id="GO:0005524">
    <property type="term" value="F:ATP binding"/>
    <property type="evidence" value="ECO:0007669"/>
    <property type="project" value="UniProtKB-KW"/>
</dbReference>
<dbReference type="PANTHER" id="PTHR12358:SF54">
    <property type="entry name" value="SPHINGOSINE KINASE RELATED PROTEIN"/>
    <property type="match status" value="1"/>
</dbReference>
<evidence type="ECO:0000256" key="6">
    <source>
        <dbReference type="ARBA" id="ARBA00022840"/>
    </source>
</evidence>
<evidence type="ECO:0000256" key="2">
    <source>
        <dbReference type="ARBA" id="ARBA00005983"/>
    </source>
</evidence>
<dbReference type="PANTHER" id="PTHR12358">
    <property type="entry name" value="SPHINGOSINE KINASE"/>
    <property type="match status" value="1"/>
</dbReference>
<dbReference type="SMART" id="SM00046">
    <property type="entry name" value="DAGKc"/>
    <property type="match status" value="1"/>
</dbReference>
<dbReference type="AlphaFoldDB" id="A0A0U3SZD9"/>
<dbReference type="PATRIC" id="fig|2041.4.peg.771"/>
<dbReference type="PROSITE" id="PS50146">
    <property type="entry name" value="DAGK"/>
    <property type="match status" value="1"/>
</dbReference>
<proteinExistence type="inferred from homology"/>
<protein>
    <recommendedName>
        <fullName evidence="9">DAGKc domain-containing protein</fullName>
    </recommendedName>
</protein>
<keyword evidence="6" id="KW-0067">ATP-binding</keyword>
<evidence type="ECO:0000256" key="4">
    <source>
        <dbReference type="ARBA" id="ARBA00022741"/>
    </source>
</evidence>